<dbReference type="GO" id="GO:0006166">
    <property type="term" value="P:purine ribonucleoside salvage"/>
    <property type="evidence" value="ECO:0007669"/>
    <property type="project" value="UniProtKB-KW"/>
</dbReference>
<keyword evidence="6" id="KW-0963">Cytoplasm</keyword>
<dbReference type="InterPro" id="IPR029057">
    <property type="entry name" value="PRTase-like"/>
</dbReference>
<dbReference type="CDD" id="cd06223">
    <property type="entry name" value="PRTases_typeI"/>
    <property type="match status" value="2"/>
</dbReference>
<dbReference type="Gene3D" id="3.40.50.2020">
    <property type="match status" value="3"/>
</dbReference>
<name>A0A6C0EJM1_9ZZZZ</name>
<evidence type="ECO:0000256" key="4">
    <source>
        <dbReference type="ARBA" id="ARBA00008391"/>
    </source>
</evidence>
<evidence type="ECO:0000259" key="10">
    <source>
        <dbReference type="Pfam" id="PF00156"/>
    </source>
</evidence>
<keyword evidence="7" id="KW-0328">Glycosyltransferase</keyword>
<sequence>MRIFRTNMKRVHLASTCVTGHVAVKAVFPPSWKIETHNCLPYRESFGRHKIRSATLDCLNQLFTWPAIAIESGIVQCGKDYVNIACVLLRTRFGTFEAWSEPVKQDSADVVAQAVNEVCRQWRVAQESLPFPVIPATSSRFKGVSFLDIQHPLFHNSRNLTTAVRRLADRLLFDTVMVMDARGFLMCAEFAHEEYPIVMARKTGKLPNEEISVEYKKEYGTDTICVSKGTIKPGARVIVLDDIIATGGTMMAADELVRKAGGEVVAFIAPFALEADGKLMGECLGPRMRFVCTMSEAENGSTYDLKFKKHVRHNHLLTLAPPSLLSMTVTAMNVPVKWGRFHHSSNIWFDPTLIPNKNLYVFLDPSNHREMIDVLHILSILYRKDPKKIIVVIPFLEQATQDRVEYNGVMESVAEVDTLGKLIGKHTVLTFDLHAEQSRFAFYDLRFSSLVERLWKDFHLENPTAVPVFPDDGAAKRFGKMSEIHNPIVFRKHREGEKRIVKTDDKILPGTSYVVIDDLVRSGGTMRSVAQYLKDRGAISVNALFAHAPLEPKACANMAVFDDVWTSDSCPRLVPSEWIRIRVMDML</sequence>
<keyword evidence="8" id="KW-0808">Transferase</keyword>
<evidence type="ECO:0000256" key="1">
    <source>
        <dbReference type="ARBA" id="ARBA00000868"/>
    </source>
</evidence>
<dbReference type="Pfam" id="PF00156">
    <property type="entry name" value="Pribosyltran"/>
    <property type="match status" value="1"/>
</dbReference>
<dbReference type="GO" id="GO:0006168">
    <property type="term" value="P:adenine salvage"/>
    <property type="evidence" value="ECO:0007669"/>
    <property type="project" value="TreeGrafter"/>
</dbReference>
<evidence type="ECO:0000256" key="9">
    <source>
        <dbReference type="ARBA" id="ARBA00022726"/>
    </source>
</evidence>
<evidence type="ECO:0000256" key="3">
    <source>
        <dbReference type="ARBA" id="ARBA00004659"/>
    </source>
</evidence>
<evidence type="ECO:0000256" key="6">
    <source>
        <dbReference type="ARBA" id="ARBA00022490"/>
    </source>
</evidence>
<dbReference type="InterPro" id="IPR050054">
    <property type="entry name" value="UPRTase/APRTase"/>
</dbReference>
<dbReference type="EC" id="2.4.2.7" evidence="5"/>
<comment type="catalytic activity">
    <reaction evidence="1">
        <text>AMP + diphosphate = 5-phospho-alpha-D-ribose 1-diphosphate + adenine</text>
        <dbReference type="Rhea" id="RHEA:16609"/>
        <dbReference type="ChEBI" id="CHEBI:16708"/>
        <dbReference type="ChEBI" id="CHEBI:33019"/>
        <dbReference type="ChEBI" id="CHEBI:58017"/>
        <dbReference type="ChEBI" id="CHEBI:456215"/>
        <dbReference type="EC" id="2.4.2.7"/>
    </reaction>
</comment>
<protein>
    <recommendedName>
        <fullName evidence="5">adenine phosphoribosyltransferase</fullName>
        <ecNumber evidence="5">2.4.2.7</ecNumber>
    </recommendedName>
</protein>
<evidence type="ECO:0000256" key="5">
    <source>
        <dbReference type="ARBA" id="ARBA00011893"/>
    </source>
</evidence>
<organism evidence="11">
    <name type="scientific">viral metagenome</name>
    <dbReference type="NCBI Taxonomy" id="1070528"/>
    <lineage>
        <taxon>unclassified sequences</taxon>
        <taxon>metagenomes</taxon>
        <taxon>organismal metagenomes</taxon>
    </lineage>
</organism>
<evidence type="ECO:0000256" key="7">
    <source>
        <dbReference type="ARBA" id="ARBA00022676"/>
    </source>
</evidence>
<evidence type="ECO:0000256" key="2">
    <source>
        <dbReference type="ARBA" id="ARBA00004496"/>
    </source>
</evidence>
<accession>A0A6C0EJM1</accession>
<dbReference type="PANTHER" id="PTHR32315:SF3">
    <property type="entry name" value="ADENINE PHOSPHORIBOSYLTRANSFERASE"/>
    <property type="match status" value="1"/>
</dbReference>
<comment type="subcellular location">
    <subcellularLocation>
        <location evidence="2">Cytoplasm</location>
    </subcellularLocation>
</comment>
<feature type="domain" description="Phosphoribosyltransferase" evidence="10">
    <location>
        <begin position="160"/>
        <end position="271"/>
    </location>
</feature>
<keyword evidence="9" id="KW-0660">Purine salvage</keyword>
<dbReference type="GO" id="GO:0044209">
    <property type="term" value="P:AMP salvage"/>
    <property type="evidence" value="ECO:0007669"/>
    <property type="project" value="TreeGrafter"/>
</dbReference>
<comment type="similarity">
    <text evidence="4">Belongs to the purine/pyrimidine phosphoribosyltransferase family.</text>
</comment>
<dbReference type="GO" id="GO:0016208">
    <property type="term" value="F:AMP binding"/>
    <property type="evidence" value="ECO:0007669"/>
    <property type="project" value="TreeGrafter"/>
</dbReference>
<dbReference type="InterPro" id="IPR000836">
    <property type="entry name" value="PRTase_dom"/>
</dbReference>
<dbReference type="GO" id="GO:0005737">
    <property type="term" value="C:cytoplasm"/>
    <property type="evidence" value="ECO:0007669"/>
    <property type="project" value="UniProtKB-SubCell"/>
</dbReference>
<proteinExistence type="inferred from homology"/>
<comment type="pathway">
    <text evidence="3">Purine metabolism; AMP biosynthesis via salvage pathway; AMP from adenine: step 1/1.</text>
</comment>
<dbReference type="GO" id="GO:0002055">
    <property type="term" value="F:adenine binding"/>
    <property type="evidence" value="ECO:0007669"/>
    <property type="project" value="TreeGrafter"/>
</dbReference>
<dbReference type="GO" id="GO:0003999">
    <property type="term" value="F:adenine phosphoribosyltransferase activity"/>
    <property type="evidence" value="ECO:0007669"/>
    <property type="project" value="UniProtKB-EC"/>
</dbReference>
<dbReference type="SUPFAM" id="SSF53271">
    <property type="entry name" value="PRTase-like"/>
    <property type="match status" value="2"/>
</dbReference>
<dbReference type="PANTHER" id="PTHR32315">
    <property type="entry name" value="ADENINE PHOSPHORIBOSYLTRANSFERASE"/>
    <property type="match status" value="1"/>
</dbReference>
<evidence type="ECO:0000256" key="8">
    <source>
        <dbReference type="ARBA" id="ARBA00022679"/>
    </source>
</evidence>
<reference evidence="11" key="1">
    <citation type="journal article" date="2020" name="Nature">
        <title>Giant virus diversity and host interactions through global metagenomics.</title>
        <authorList>
            <person name="Schulz F."/>
            <person name="Roux S."/>
            <person name="Paez-Espino D."/>
            <person name="Jungbluth S."/>
            <person name="Walsh D.A."/>
            <person name="Denef V.J."/>
            <person name="McMahon K.D."/>
            <person name="Konstantinidis K.T."/>
            <person name="Eloe-Fadrosh E.A."/>
            <person name="Kyrpides N.C."/>
            <person name="Woyke T."/>
        </authorList>
    </citation>
    <scope>NUCLEOTIDE SEQUENCE</scope>
    <source>
        <strain evidence="11">GVMAG-M-3300005589-24</strain>
    </source>
</reference>
<dbReference type="EMBL" id="MN738876">
    <property type="protein sequence ID" value="QHT29366.1"/>
    <property type="molecule type" value="Genomic_DNA"/>
</dbReference>
<evidence type="ECO:0000313" key="11">
    <source>
        <dbReference type="EMBL" id="QHT29366.1"/>
    </source>
</evidence>
<dbReference type="AlphaFoldDB" id="A0A6C0EJM1"/>